<feature type="region of interest" description="Disordered" evidence="1">
    <location>
        <begin position="354"/>
        <end position="381"/>
    </location>
</feature>
<dbReference type="HOGENOM" id="CLU_052397_2_1_1"/>
<dbReference type="STRING" id="578458.D8Q712"/>
<evidence type="ECO:0000256" key="1">
    <source>
        <dbReference type="SAM" id="MobiDB-lite"/>
    </source>
</evidence>
<name>D8Q712_SCHCM</name>
<reference evidence="2 3" key="1">
    <citation type="journal article" date="2010" name="Nat. Biotechnol.">
        <title>Genome sequence of the model mushroom Schizophyllum commune.</title>
        <authorList>
            <person name="Ohm R.A."/>
            <person name="de Jong J.F."/>
            <person name="Lugones L.G."/>
            <person name="Aerts A."/>
            <person name="Kothe E."/>
            <person name="Stajich J.E."/>
            <person name="de Vries R.P."/>
            <person name="Record E."/>
            <person name="Levasseur A."/>
            <person name="Baker S.E."/>
            <person name="Bartholomew K.A."/>
            <person name="Coutinho P.M."/>
            <person name="Erdmann S."/>
            <person name="Fowler T.J."/>
            <person name="Gathman A.C."/>
            <person name="Lombard V."/>
            <person name="Henrissat B."/>
            <person name="Knabe N."/>
            <person name="Kuees U."/>
            <person name="Lilly W.W."/>
            <person name="Lindquist E."/>
            <person name="Lucas S."/>
            <person name="Magnuson J.K."/>
            <person name="Piumi F."/>
            <person name="Raudaskoski M."/>
            <person name="Salamov A."/>
            <person name="Schmutz J."/>
            <person name="Schwarze F.W.M.R."/>
            <person name="vanKuyk P.A."/>
            <person name="Horton J.S."/>
            <person name="Grigoriev I.V."/>
            <person name="Woesten H.A.B."/>
        </authorList>
    </citation>
    <scope>NUCLEOTIDE SEQUENCE [LARGE SCALE GENOMIC DNA]</scope>
    <source>
        <strain evidence="3">H4-8 / FGSC 9210</strain>
    </source>
</reference>
<gene>
    <name evidence="2" type="ORF">SCHCODRAFT_235275</name>
</gene>
<sequence length="430" mass="45247">MAAPAPVFPLATTAASLAVKPRAPERYSAPNEVTLGPLHPEFAAADADVELRSSEGTRFRTYARRLAVGSGFFRTLLSLPQPSGAPSLCADLDDIPALGAEDPASDDVLSALPTLFDPQDTTEASSSTSNAPTSSPITLPTPFTDAALVPVLHHLSGHPTPTIDNLSTLDVALALADEWDAPGTLAVFRLTLHKLIPVDPIRAYGLARRHNWSAEAAAASEASLIYDLSAAPSPAGAASTSTAVAFDSCGKPPPSPLHVLPTVHLLPLLRLHRARRDRWRSLLDSPLTFVAGNGAPYFCGTCGVTPLDNMPWRLLKHALVDGLERCPRGDIVRAMIGDPMEDKVDAAVEAVSAANAGTTTPPGVAADAPTTPTTSQSPAPAVPVCSPEAQACWDARCSKDGCGSRNYDRVETIKRLKRCLELLPHTIDDL</sequence>
<dbReference type="OMA" id="DACTLRT"/>
<dbReference type="eggNOG" id="ENOG502RBSG">
    <property type="taxonomic scope" value="Eukaryota"/>
</dbReference>
<evidence type="ECO:0008006" key="4">
    <source>
        <dbReference type="Google" id="ProtNLM"/>
    </source>
</evidence>
<evidence type="ECO:0000313" key="3">
    <source>
        <dbReference type="Proteomes" id="UP000007431"/>
    </source>
</evidence>
<dbReference type="EMBL" id="GL377307">
    <property type="protein sequence ID" value="EFI96335.1"/>
    <property type="molecule type" value="Genomic_DNA"/>
</dbReference>
<protein>
    <recommendedName>
        <fullName evidence="4">BTB domain-containing protein</fullName>
    </recommendedName>
</protein>
<proteinExistence type="predicted"/>
<organism evidence="3">
    <name type="scientific">Schizophyllum commune (strain H4-8 / FGSC 9210)</name>
    <name type="common">Split gill fungus</name>
    <dbReference type="NCBI Taxonomy" id="578458"/>
    <lineage>
        <taxon>Eukaryota</taxon>
        <taxon>Fungi</taxon>
        <taxon>Dikarya</taxon>
        <taxon>Basidiomycota</taxon>
        <taxon>Agaricomycotina</taxon>
        <taxon>Agaricomycetes</taxon>
        <taxon>Agaricomycetidae</taxon>
        <taxon>Agaricales</taxon>
        <taxon>Schizophyllaceae</taxon>
        <taxon>Schizophyllum</taxon>
    </lineage>
</organism>
<keyword evidence="3" id="KW-1185">Reference proteome</keyword>
<dbReference type="Proteomes" id="UP000007431">
    <property type="component" value="Unassembled WGS sequence"/>
</dbReference>
<feature type="compositionally biased region" description="Low complexity" evidence="1">
    <location>
        <begin position="121"/>
        <end position="138"/>
    </location>
</feature>
<accession>D8Q712</accession>
<evidence type="ECO:0000313" key="2">
    <source>
        <dbReference type="EMBL" id="EFI96335.1"/>
    </source>
</evidence>
<feature type="region of interest" description="Disordered" evidence="1">
    <location>
        <begin position="117"/>
        <end position="139"/>
    </location>
</feature>
<dbReference type="VEuPathDB" id="FungiDB:SCHCODRAFT_02505734"/>
<dbReference type="AlphaFoldDB" id="D8Q712"/>
<dbReference type="InParanoid" id="D8Q712"/>